<dbReference type="GO" id="GO:0016787">
    <property type="term" value="F:hydrolase activity"/>
    <property type="evidence" value="ECO:0007669"/>
    <property type="project" value="UniProtKB-KW"/>
</dbReference>
<evidence type="ECO:0000256" key="1">
    <source>
        <dbReference type="ARBA" id="ARBA00001946"/>
    </source>
</evidence>
<dbReference type="SFLD" id="SFLDG01129">
    <property type="entry name" value="C1.5:_HAD__Beta-PGM__Phosphata"/>
    <property type="match status" value="1"/>
</dbReference>
<dbReference type="SUPFAM" id="SSF56784">
    <property type="entry name" value="HAD-like"/>
    <property type="match status" value="1"/>
</dbReference>
<evidence type="ECO:0000256" key="4">
    <source>
        <dbReference type="ARBA" id="ARBA00022842"/>
    </source>
</evidence>
<protein>
    <submittedName>
        <fullName evidence="5">HAD-IA family hydrolase</fullName>
    </submittedName>
</protein>
<dbReference type="Proteomes" id="UP000442533">
    <property type="component" value="Unassembled WGS sequence"/>
</dbReference>
<keyword evidence="3" id="KW-0479">Metal-binding</keyword>
<organism evidence="5 6">
    <name type="scientific">Paracoccus limosus</name>
    <dbReference type="NCBI Taxonomy" id="913252"/>
    <lineage>
        <taxon>Bacteria</taxon>
        <taxon>Pseudomonadati</taxon>
        <taxon>Pseudomonadota</taxon>
        <taxon>Alphaproteobacteria</taxon>
        <taxon>Rhodobacterales</taxon>
        <taxon>Paracoccaceae</taxon>
        <taxon>Paracoccus</taxon>
    </lineage>
</organism>
<dbReference type="Pfam" id="PF00702">
    <property type="entry name" value="Hydrolase"/>
    <property type="match status" value="1"/>
</dbReference>
<dbReference type="Gene3D" id="3.40.50.1000">
    <property type="entry name" value="HAD superfamily/HAD-like"/>
    <property type="match status" value="1"/>
</dbReference>
<dbReference type="OrthoDB" id="9797743at2"/>
<comment type="cofactor">
    <cofactor evidence="1">
        <name>Mg(2+)</name>
        <dbReference type="ChEBI" id="CHEBI:18420"/>
    </cofactor>
</comment>
<sequence>MPPKAVIFDCDGVVVDTEPATLALLQRDFAERGLELTLDQLNEGFVGSVMAEVGARARAMGARIPADWVERFYARLYDHLAQGVALVPGILTVLDRLDAAGIPYAIGSNGSPEKMLVTLGQFPGLTQRFRAVLSGQADTLPKPAPDLYLASARALNAAPADCVVIEDSPTGARAARAAGIRCFGYAPEGNPALAAEGARLFDDMTHLPALLDLPG</sequence>
<dbReference type="InterPro" id="IPR006439">
    <property type="entry name" value="HAD-SF_hydro_IA"/>
</dbReference>
<reference evidence="5 6" key="1">
    <citation type="submission" date="2019-11" db="EMBL/GenBank/DDBJ databases">
        <authorList>
            <person name="Dong K."/>
        </authorList>
    </citation>
    <scope>NUCLEOTIDE SEQUENCE [LARGE SCALE GENOMIC DNA]</scope>
    <source>
        <strain evidence="5 6">JCM 17370</strain>
    </source>
</reference>
<dbReference type="PANTHER" id="PTHR46193">
    <property type="entry name" value="6-PHOSPHOGLUCONATE PHOSPHATASE"/>
    <property type="match status" value="1"/>
</dbReference>
<dbReference type="PRINTS" id="PR00413">
    <property type="entry name" value="HADHALOGNASE"/>
</dbReference>
<dbReference type="EMBL" id="WMIF01000002">
    <property type="protein sequence ID" value="MTH33417.1"/>
    <property type="molecule type" value="Genomic_DNA"/>
</dbReference>
<keyword evidence="5" id="KW-0378">Hydrolase</keyword>
<dbReference type="RefSeq" id="WP_155062994.1">
    <property type="nucleotide sequence ID" value="NZ_WMIF01000002.1"/>
</dbReference>
<dbReference type="GO" id="GO:0046872">
    <property type="term" value="F:metal ion binding"/>
    <property type="evidence" value="ECO:0007669"/>
    <property type="project" value="UniProtKB-KW"/>
</dbReference>
<gene>
    <name evidence="5" type="ORF">GL279_02250</name>
</gene>
<dbReference type="NCBIfam" id="TIGR01509">
    <property type="entry name" value="HAD-SF-IA-v3"/>
    <property type="match status" value="1"/>
</dbReference>
<comment type="similarity">
    <text evidence="2">Belongs to the HAD-like hydrolase superfamily. CbbY/CbbZ/Gph/YieH family.</text>
</comment>
<name>A0A844H4J4_9RHOB</name>
<dbReference type="InterPro" id="IPR051600">
    <property type="entry name" value="Beta-PGM-like"/>
</dbReference>
<accession>A0A844H4J4</accession>
<proteinExistence type="inferred from homology"/>
<comment type="caution">
    <text evidence="5">The sequence shown here is derived from an EMBL/GenBank/DDBJ whole genome shotgun (WGS) entry which is preliminary data.</text>
</comment>
<evidence type="ECO:0000313" key="6">
    <source>
        <dbReference type="Proteomes" id="UP000442533"/>
    </source>
</evidence>
<dbReference type="SFLD" id="SFLDS00003">
    <property type="entry name" value="Haloacid_Dehalogenase"/>
    <property type="match status" value="1"/>
</dbReference>
<keyword evidence="4" id="KW-0460">Magnesium</keyword>
<dbReference type="AlphaFoldDB" id="A0A844H4J4"/>
<dbReference type="Gene3D" id="1.10.150.240">
    <property type="entry name" value="Putative phosphatase, domain 2"/>
    <property type="match status" value="1"/>
</dbReference>
<keyword evidence="6" id="KW-1185">Reference proteome</keyword>
<dbReference type="PANTHER" id="PTHR46193:SF10">
    <property type="entry name" value="6-PHOSPHOGLUCONATE PHOSPHATASE"/>
    <property type="match status" value="1"/>
</dbReference>
<dbReference type="InterPro" id="IPR023214">
    <property type="entry name" value="HAD_sf"/>
</dbReference>
<evidence type="ECO:0000313" key="5">
    <source>
        <dbReference type="EMBL" id="MTH33417.1"/>
    </source>
</evidence>
<evidence type="ECO:0000256" key="2">
    <source>
        <dbReference type="ARBA" id="ARBA00006171"/>
    </source>
</evidence>
<evidence type="ECO:0000256" key="3">
    <source>
        <dbReference type="ARBA" id="ARBA00022723"/>
    </source>
</evidence>
<dbReference type="InterPro" id="IPR036412">
    <property type="entry name" value="HAD-like_sf"/>
</dbReference>
<dbReference type="InterPro" id="IPR023198">
    <property type="entry name" value="PGP-like_dom2"/>
</dbReference>